<evidence type="ECO:0000313" key="8">
    <source>
        <dbReference type="Proteomes" id="UP001148018"/>
    </source>
</evidence>
<name>A0A9Q0D8I0_9TELE</name>
<evidence type="ECO:0000256" key="4">
    <source>
        <dbReference type="ARBA" id="ARBA00021436"/>
    </source>
</evidence>
<dbReference type="AlphaFoldDB" id="A0A9Q0D8I0"/>
<comment type="subcellular location">
    <subcellularLocation>
        <location evidence="3">Cytoplasm</location>
    </subcellularLocation>
    <subcellularLocation>
        <location evidence="2">Nucleus</location>
    </subcellularLocation>
</comment>
<organism evidence="7 8">
    <name type="scientific">Muraenolepis orangiensis</name>
    <name type="common">Patagonian moray cod</name>
    <dbReference type="NCBI Taxonomy" id="630683"/>
    <lineage>
        <taxon>Eukaryota</taxon>
        <taxon>Metazoa</taxon>
        <taxon>Chordata</taxon>
        <taxon>Craniata</taxon>
        <taxon>Vertebrata</taxon>
        <taxon>Euteleostomi</taxon>
        <taxon>Actinopterygii</taxon>
        <taxon>Neopterygii</taxon>
        <taxon>Teleostei</taxon>
        <taxon>Neoteleostei</taxon>
        <taxon>Acanthomorphata</taxon>
        <taxon>Zeiogadaria</taxon>
        <taxon>Gadariae</taxon>
        <taxon>Gadiformes</taxon>
        <taxon>Muraenolepidoidei</taxon>
        <taxon>Muraenolepididae</taxon>
        <taxon>Muraenolepis</taxon>
    </lineage>
</organism>
<dbReference type="Proteomes" id="UP001148018">
    <property type="component" value="Unassembled WGS sequence"/>
</dbReference>
<dbReference type="OrthoDB" id="2136125at2759"/>
<sequence>MLAKVHLFDSASQCGHGSEAVRRSSQELRRSIVFLRDRDAGGHHISSFIDLAQRLQSDDFEAYFSGKKRLAPRCSDLR</sequence>
<evidence type="ECO:0000256" key="2">
    <source>
        <dbReference type="ARBA" id="ARBA00004123"/>
    </source>
</evidence>
<accession>A0A9Q0D8I0</accession>
<evidence type="ECO:0000256" key="5">
    <source>
        <dbReference type="ARBA" id="ARBA00022490"/>
    </source>
</evidence>
<dbReference type="GO" id="GO:0005737">
    <property type="term" value="C:cytoplasm"/>
    <property type="evidence" value="ECO:0007669"/>
    <property type="project" value="UniProtKB-SubCell"/>
</dbReference>
<reference evidence="7" key="1">
    <citation type="submission" date="2022-07" db="EMBL/GenBank/DDBJ databases">
        <title>Chromosome-level genome of Muraenolepis orangiensis.</title>
        <authorList>
            <person name="Kim J."/>
        </authorList>
    </citation>
    <scope>NUCLEOTIDE SEQUENCE</scope>
    <source>
        <strain evidence="7">KU_S4_2022</strain>
        <tissue evidence="7">Muscle</tissue>
    </source>
</reference>
<proteinExistence type="predicted"/>
<comment type="caution">
    <text evidence="7">The sequence shown here is derived from an EMBL/GenBank/DDBJ whole genome shotgun (WGS) entry which is preliminary data.</text>
</comment>
<dbReference type="PANTHER" id="PTHR33588">
    <property type="entry name" value="CILIA- AND FLAGELLA-ASSOCIATED PROTEIN 299"/>
    <property type="match status" value="1"/>
</dbReference>
<keyword evidence="5" id="KW-0963">Cytoplasm</keyword>
<gene>
    <name evidence="7" type="ORF">NHX12_034423</name>
</gene>
<evidence type="ECO:0000313" key="7">
    <source>
        <dbReference type="EMBL" id="KAJ3583126.1"/>
    </source>
</evidence>
<evidence type="ECO:0000256" key="1">
    <source>
        <dbReference type="ARBA" id="ARBA00003056"/>
    </source>
</evidence>
<keyword evidence="8" id="KW-1185">Reference proteome</keyword>
<dbReference type="PANTHER" id="PTHR33588:SF1">
    <property type="entry name" value="CILIA- AND FLAGELLA-ASSOCIATED PROTEIN 299"/>
    <property type="match status" value="1"/>
</dbReference>
<dbReference type="GO" id="GO:0005634">
    <property type="term" value="C:nucleus"/>
    <property type="evidence" value="ECO:0007669"/>
    <property type="project" value="UniProtKB-SubCell"/>
</dbReference>
<dbReference type="EMBL" id="JANIIK010000536">
    <property type="protein sequence ID" value="KAJ3583126.1"/>
    <property type="molecule type" value="Genomic_DNA"/>
</dbReference>
<keyword evidence="6" id="KW-0539">Nucleus</keyword>
<evidence type="ECO:0000256" key="6">
    <source>
        <dbReference type="ARBA" id="ARBA00023242"/>
    </source>
</evidence>
<protein>
    <recommendedName>
        <fullName evidence="4">Cilia- and flagella-associated protein 299</fullName>
    </recommendedName>
</protein>
<dbReference type="InterPro" id="IPR027887">
    <property type="entry name" value="DUF4464"/>
</dbReference>
<dbReference type="Pfam" id="PF14713">
    <property type="entry name" value="DUF4464"/>
    <property type="match status" value="1"/>
</dbReference>
<comment type="function">
    <text evidence="1">May be involved in spermatogenesis.</text>
</comment>
<evidence type="ECO:0000256" key="3">
    <source>
        <dbReference type="ARBA" id="ARBA00004496"/>
    </source>
</evidence>